<organism evidence="2 3">
    <name type="scientific">Diacronema lutheri</name>
    <name type="common">Unicellular marine alga</name>
    <name type="synonym">Monochrysis lutheri</name>
    <dbReference type="NCBI Taxonomy" id="2081491"/>
    <lineage>
        <taxon>Eukaryota</taxon>
        <taxon>Haptista</taxon>
        <taxon>Haptophyta</taxon>
        <taxon>Pavlovophyceae</taxon>
        <taxon>Pavlovales</taxon>
        <taxon>Pavlovaceae</taxon>
        <taxon>Diacronema</taxon>
    </lineage>
</organism>
<reference evidence="2" key="1">
    <citation type="submission" date="2021-05" db="EMBL/GenBank/DDBJ databases">
        <title>The genome of the haptophyte Pavlova lutheri (Diacronema luteri, Pavlovales) - a model for lipid biosynthesis in eukaryotic algae.</title>
        <authorList>
            <person name="Hulatt C.J."/>
            <person name="Posewitz M.C."/>
        </authorList>
    </citation>
    <scope>NUCLEOTIDE SEQUENCE</scope>
    <source>
        <strain evidence="2">NIVA-4/92</strain>
    </source>
</reference>
<keyword evidence="3" id="KW-1185">Reference proteome</keyword>
<dbReference type="InterPro" id="IPR024741">
    <property type="entry name" value="Condensin2_G2"/>
</dbReference>
<dbReference type="GO" id="GO:0000070">
    <property type="term" value="P:mitotic sister chromatid segregation"/>
    <property type="evidence" value="ECO:0007669"/>
    <property type="project" value="TreeGrafter"/>
</dbReference>
<dbReference type="GO" id="GO:0005634">
    <property type="term" value="C:nucleus"/>
    <property type="evidence" value="ECO:0007669"/>
    <property type="project" value="InterPro"/>
</dbReference>
<protein>
    <submittedName>
        <fullName evidence="2">Uncharacterized protein</fullName>
    </submittedName>
</protein>
<proteinExistence type="predicted"/>
<gene>
    <name evidence="2" type="ORF">KFE25_001948</name>
</gene>
<dbReference type="InterPro" id="IPR016024">
    <property type="entry name" value="ARM-type_fold"/>
</dbReference>
<evidence type="ECO:0000313" key="3">
    <source>
        <dbReference type="Proteomes" id="UP000751190"/>
    </source>
</evidence>
<feature type="compositionally biased region" description="Low complexity" evidence="1">
    <location>
        <begin position="959"/>
        <end position="968"/>
    </location>
</feature>
<feature type="compositionally biased region" description="Basic and acidic residues" evidence="1">
    <location>
        <begin position="1237"/>
        <end position="1247"/>
    </location>
</feature>
<evidence type="ECO:0000256" key="1">
    <source>
        <dbReference type="SAM" id="MobiDB-lite"/>
    </source>
</evidence>
<feature type="region of interest" description="Disordered" evidence="1">
    <location>
        <begin position="944"/>
        <end position="968"/>
    </location>
</feature>
<dbReference type="Proteomes" id="UP000751190">
    <property type="component" value="Unassembled WGS sequence"/>
</dbReference>
<name>A0A8J6C970_DIALT</name>
<feature type="region of interest" description="Disordered" evidence="1">
    <location>
        <begin position="1214"/>
        <end position="1247"/>
    </location>
</feature>
<sequence>MPKASAAAEAALAPALPTPSKRSASMLSRLLADSSSLVELIARVHALAPYRARAPRILARARTRADVRRARARLLAFVALLAQTPADDLTETLQATGSREMQQLWASLAPRIDVLLEAVVASCGDDGAAGADGPTARAIGELEAVVALVRCTIGAEGVTIAPQLVHVGAALHDVIFELDGDEAAGLQDAIVCMCEEWWRGERPAREGLVPQAIAYVLVRALGADATNADVRRACALRGALGAIDFEVGASASLKKLLLHALICPRFLRHVDGRRFLVGLFALSDRLVAELHAAIKNQLPVCRPSLRLQYSHLYARAWRAAAGGPSAGAIERAVQELMVGAVHARTSAMASALRAALSEVHALQGTSAAADAMLARLYAPVLWRALKAPNPLVRRNAAALFFDVFPLAPLPSVVPPAATPRAPPLARAEVDGNAEKQWALVVQLLRDDAQAVRALAAHGAARALALHGGGAPVGVPKALITRLAAELAHDASSAAVRHAALDALRFLLESAVAPAAPAGGGGSDAPRGSPCDTSHVSLALREALPAVGSLAHDSCERVRSTLFALLLAMRRVRSPAWTAVAPADALARRLPLERPALRAQLCALLLPHYLPPTAGAASASGGAGFGKLLPLLRAHPAAACTLLAQPPTGGKGGAAVRARLAASLVELLARHLSEPTAPTDEPTDDDDGARCSALVAPLAALAALLDAEAVATARTPAAGAAGGGAPGAPPQKVRAQLDTSLTPSLADALWARSQGSALACDTLRRIAARLPEGAMPAVSSAVAADCAAVLAVMPTDALSRHATRADARADGAEASVRGASRFAEGSNEGVLACVCAWDRSGALLEAIGDALAAPQAGDAHAAGHACGLLLECLDSARLRAELLSAPRHRAALCRLLRVLGQWLPALPALAAEPARAESPVGARAPAALQLLRAHGRLALALAALPRDEHPQPPAPPVRTARQGARAAARGGRAGGAAAAAAAPSVDADANADERRSCAMGVSALVAQLRWAEALATGARDRPTERPVLAEANGPELRRARVADGGEAGDEVNARAWVCAALVVCASMAADAAALGLCARDAADADADRVALAGVALTAVCAAVSFCRAHAGGASALALQRAALALSWQLFDSAPAVVHDGAPCERTAAAVRLALAASAAAPAADPDAATAAAAARELRFGLCALLSLCANAPQLRAGPLVDALVTTLVQAVPDRVSRSDENACAPPADEAGEQHAGARPRDGVRTAEPVDKPDAAVTSLCLPPHTLACAEALARTAKLSATVRRALDAALNCAENGRSASGPALGALRRALLPPEDDGAAPAHD</sequence>
<dbReference type="GO" id="GO:0000796">
    <property type="term" value="C:condensin complex"/>
    <property type="evidence" value="ECO:0007669"/>
    <property type="project" value="TreeGrafter"/>
</dbReference>
<dbReference type="OrthoDB" id="10062843at2759"/>
<accession>A0A8J6C970</accession>
<dbReference type="SUPFAM" id="SSF48371">
    <property type="entry name" value="ARM repeat"/>
    <property type="match status" value="1"/>
</dbReference>
<comment type="caution">
    <text evidence="2">The sequence shown here is derived from an EMBL/GenBank/DDBJ whole genome shotgun (WGS) entry which is preliminary data.</text>
</comment>
<dbReference type="Pfam" id="PF12422">
    <property type="entry name" value="Condensin2nSMC"/>
    <property type="match status" value="1"/>
</dbReference>
<dbReference type="EMBL" id="JAGTXO010000008">
    <property type="protein sequence ID" value="KAG8466192.1"/>
    <property type="molecule type" value="Genomic_DNA"/>
</dbReference>
<dbReference type="PANTHER" id="PTHR16199:SF4">
    <property type="entry name" value="CONDENSIN-2 COMPLEX SUBUNIT G2"/>
    <property type="match status" value="1"/>
</dbReference>
<evidence type="ECO:0000313" key="2">
    <source>
        <dbReference type="EMBL" id="KAG8466192.1"/>
    </source>
</evidence>
<dbReference type="PANTHER" id="PTHR16199">
    <property type="entry name" value="CONDENSIN-2 COMPLEX SUBUNIT G2"/>
    <property type="match status" value="1"/>
</dbReference>